<proteinExistence type="predicted"/>
<evidence type="ECO:0000313" key="1">
    <source>
        <dbReference type="EMBL" id="VEF08424.1"/>
    </source>
</evidence>
<gene>
    <name evidence="1" type="ORF">NCTC9428_00784</name>
</gene>
<dbReference type="OrthoDB" id="8688567at2"/>
<dbReference type="Pfam" id="PF10618">
    <property type="entry name" value="Tail_tube"/>
    <property type="match status" value="1"/>
</dbReference>
<dbReference type="AlphaFoldDB" id="A0A3S4R259"/>
<name>A0A3S4R259_PSEFL</name>
<reference evidence="1 2" key="1">
    <citation type="submission" date="2018-12" db="EMBL/GenBank/DDBJ databases">
        <authorList>
            <consortium name="Pathogen Informatics"/>
        </authorList>
    </citation>
    <scope>NUCLEOTIDE SEQUENCE [LARGE SCALE GENOMIC DNA]</scope>
    <source>
        <strain evidence="1 2">NCTC9428</strain>
    </source>
</reference>
<accession>A0A3S4R259</accession>
<dbReference type="EMBL" id="LR134318">
    <property type="protein sequence ID" value="VEF08424.1"/>
    <property type="molecule type" value="Genomic_DNA"/>
</dbReference>
<organism evidence="1 2">
    <name type="scientific">Pseudomonas fluorescens</name>
    <dbReference type="NCBI Taxonomy" id="294"/>
    <lineage>
        <taxon>Bacteria</taxon>
        <taxon>Pseudomonadati</taxon>
        <taxon>Pseudomonadota</taxon>
        <taxon>Gammaproteobacteria</taxon>
        <taxon>Pseudomonadales</taxon>
        <taxon>Pseudomonadaceae</taxon>
        <taxon>Pseudomonas</taxon>
    </lineage>
</organism>
<evidence type="ECO:0000313" key="2">
    <source>
        <dbReference type="Proteomes" id="UP000281909"/>
    </source>
</evidence>
<dbReference type="Proteomes" id="UP000281909">
    <property type="component" value="Chromosome"/>
</dbReference>
<protein>
    <submittedName>
        <fullName evidence="1">Phage tail tube protein</fullName>
    </submittedName>
</protein>
<dbReference type="InterPro" id="IPR019596">
    <property type="entry name" value="Phage_Mu_GpM_tail_tub"/>
</dbReference>
<dbReference type="RefSeq" id="WP_126360013.1">
    <property type="nucleotide sequence ID" value="NZ_LR134318.1"/>
</dbReference>
<sequence>MGEKVAGTAYVKVDGEQLTITGGAEAPLMEVKRETIYPGFFKEEELAPYLKMTALMPQGFPIKTLANGRDMTVTCEFNNGRVYVLSGAYLVDEPSFKGDDGTLELQFDGIKGSWQ</sequence>